<evidence type="ECO:0000313" key="4">
    <source>
        <dbReference type="EMBL" id="KUK91453.1"/>
    </source>
</evidence>
<evidence type="ECO:0000313" key="5">
    <source>
        <dbReference type="Proteomes" id="UP000054260"/>
    </source>
</evidence>
<evidence type="ECO:0000313" key="6">
    <source>
        <dbReference type="Proteomes" id="UP000055014"/>
    </source>
</evidence>
<dbReference type="CDD" id="cd00165">
    <property type="entry name" value="S4"/>
    <property type="match status" value="1"/>
</dbReference>
<evidence type="ECO:0000259" key="2">
    <source>
        <dbReference type="SMART" id="SM00363"/>
    </source>
</evidence>
<comment type="caution">
    <text evidence="3">The sequence shown here is derived from an EMBL/GenBank/DDBJ whole genome shotgun (WGS) entry which is preliminary data.</text>
</comment>
<dbReference type="AlphaFoldDB" id="A0A101H184"/>
<organism evidence="3 5">
    <name type="scientific">Mesotoga infera</name>
    <dbReference type="NCBI Taxonomy" id="1236046"/>
    <lineage>
        <taxon>Bacteria</taxon>
        <taxon>Thermotogati</taxon>
        <taxon>Thermotogota</taxon>
        <taxon>Thermotogae</taxon>
        <taxon>Kosmotogales</taxon>
        <taxon>Kosmotogaceae</taxon>
        <taxon>Mesotoga</taxon>
    </lineage>
</organism>
<gene>
    <name evidence="3" type="ORF">XD86_0168</name>
    <name evidence="4" type="ORF">XE02_0011</name>
</gene>
<accession>A0A101H184</accession>
<dbReference type="Pfam" id="PF01479">
    <property type="entry name" value="S4"/>
    <property type="match status" value="1"/>
</dbReference>
<dbReference type="GO" id="GO:0003723">
    <property type="term" value="F:RNA binding"/>
    <property type="evidence" value="ECO:0007669"/>
    <property type="project" value="UniProtKB-KW"/>
</dbReference>
<dbReference type="EMBL" id="LGGH01000012">
    <property type="protein sequence ID" value="KUK68461.1"/>
    <property type="molecule type" value="Genomic_DNA"/>
</dbReference>
<reference evidence="5 6" key="2">
    <citation type="journal article" date="2015" name="MBio">
        <title>Genome-Resolved Metagenomic Analysis Reveals Roles for Candidate Phyla and Other Microbial Community Members in Biogeochemical Transformations in Oil Reservoirs.</title>
        <authorList>
            <person name="Hu P."/>
            <person name="Tom L."/>
            <person name="Singh A."/>
            <person name="Thomas B.C."/>
            <person name="Baker B.J."/>
            <person name="Piceno Y.M."/>
            <person name="Andersen G.L."/>
            <person name="Banfield J.F."/>
        </authorList>
    </citation>
    <scope>NUCLEOTIDE SEQUENCE [LARGE SCALE GENOMIC DNA]</scope>
</reference>
<evidence type="ECO:0000256" key="1">
    <source>
        <dbReference type="PROSITE-ProRule" id="PRU00182"/>
    </source>
</evidence>
<reference evidence="3" key="1">
    <citation type="journal article" date="2015" name="MBio">
        <title>Genome-resolved metagenomic analysis reveals roles for candidate phyla and other microbial community members in biogeochemical transformations in oil reservoirs.</title>
        <authorList>
            <person name="Hu P."/>
            <person name="Tom L."/>
            <person name="Singh A."/>
            <person name="Thomas B.C."/>
            <person name="Baker B.J."/>
            <person name="Piceno Y.M."/>
            <person name="Andersen G.L."/>
            <person name="Banfield J.F."/>
        </authorList>
    </citation>
    <scope>NUCLEOTIDE SEQUENCE [LARGE SCALE GENOMIC DNA]</scope>
    <source>
        <strain evidence="3">46_47</strain>
        <strain evidence="4">46_70</strain>
    </source>
</reference>
<dbReference type="Proteomes" id="UP000054260">
    <property type="component" value="Unassembled WGS sequence"/>
</dbReference>
<dbReference type="InterPro" id="IPR002942">
    <property type="entry name" value="S4_RNA-bd"/>
</dbReference>
<keyword evidence="1" id="KW-0694">RNA-binding</keyword>
<feature type="domain" description="RNA-binding S4" evidence="2">
    <location>
        <begin position="9"/>
        <end position="69"/>
    </location>
</feature>
<keyword evidence="3" id="KW-0346">Stress response</keyword>
<dbReference type="InterPro" id="IPR036986">
    <property type="entry name" value="S4_RNA-bd_sf"/>
</dbReference>
<dbReference type="Proteomes" id="UP000055014">
    <property type="component" value="Unassembled WGS sequence"/>
</dbReference>
<name>A0A101H184_9BACT</name>
<dbReference type="SUPFAM" id="SSF55174">
    <property type="entry name" value="Alpha-L RNA-binding motif"/>
    <property type="match status" value="1"/>
</dbReference>
<evidence type="ECO:0000313" key="3">
    <source>
        <dbReference type="EMBL" id="KUK68461.1"/>
    </source>
</evidence>
<dbReference type="Gene3D" id="3.10.290.10">
    <property type="entry name" value="RNA-binding S4 domain"/>
    <property type="match status" value="1"/>
</dbReference>
<dbReference type="PATRIC" id="fig|1236046.5.peg.560"/>
<proteinExistence type="predicted"/>
<dbReference type="SMART" id="SM00363">
    <property type="entry name" value="S4"/>
    <property type="match status" value="1"/>
</dbReference>
<sequence length="82" mass="9593">MYTHRRFGLRIDKYLKANGIIKRRVVAKRAIEKGYVLRNNTPAKPSSEVRPYDIVSIRFSNRTLIVKVTEDFGSKVVQEIRE</sequence>
<dbReference type="EMBL" id="LGGW01000001">
    <property type="protein sequence ID" value="KUK91453.1"/>
    <property type="molecule type" value="Genomic_DNA"/>
</dbReference>
<dbReference type="PROSITE" id="PS50889">
    <property type="entry name" value="S4"/>
    <property type="match status" value="1"/>
</dbReference>
<protein>
    <submittedName>
        <fullName evidence="3">Ribosome-associated heat shock protein implicated in recycling of 50S subunit</fullName>
    </submittedName>
</protein>